<dbReference type="Proteomes" id="UP000319817">
    <property type="component" value="Chromosome"/>
</dbReference>
<accession>A0A517NRQ4</accession>
<sequence>MSAEYTSIHFQQEQESEIKNPPIYLRTPANLPRLLTYTPIKLPTLDHHPRQRWRQHRWS</sequence>
<gene>
    <name evidence="1" type="ORF">K239x_17520</name>
</gene>
<dbReference type="AlphaFoldDB" id="A0A517NRQ4"/>
<protein>
    <submittedName>
        <fullName evidence="1">Uncharacterized protein</fullName>
    </submittedName>
</protein>
<keyword evidence="2" id="KW-1185">Reference proteome</keyword>
<reference evidence="1 2" key="1">
    <citation type="submission" date="2019-02" db="EMBL/GenBank/DDBJ databases">
        <title>Deep-cultivation of Planctomycetes and their phenomic and genomic characterization uncovers novel biology.</title>
        <authorList>
            <person name="Wiegand S."/>
            <person name="Jogler M."/>
            <person name="Boedeker C."/>
            <person name="Pinto D."/>
            <person name="Vollmers J."/>
            <person name="Rivas-Marin E."/>
            <person name="Kohn T."/>
            <person name="Peeters S.H."/>
            <person name="Heuer A."/>
            <person name="Rast P."/>
            <person name="Oberbeckmann S."/>
            <person name="Bunk B."/>
            <person name="Jeske O."/>
            <person name="Meyerdierks A."/>
            <person name="Storesund J.E."/>
            <person name="Kallscheuer N."/>
            <person name="Luecker S."/>
            <person name="Lage O.M."/>
            <person name="Pohl T."/>
            <person name="Merkel B.J."/>
            <person name="Hornburger P."/>
            <person name="Mueller R.-W."/>
            <person name="Bruemmer F."/>
            <person name="Labrenz M."/>
            <person name="Spormann A.M."/>
            <person name="Op den Camp H."/>
            <person name="Overmann J."/>
            <person name="Amann R."/>
            <person name="Jetten M.S.M."/>
            <person name="Mascher T."/>
            <person name="Medema M.H."/>
            <person name="Devos D.P."/>
            <person name="Kaster A.-K."/>
            <person name="Ovreas L."/>
            <person name="Rohde M."/>
            <person name="Galperin M.Y."/>
            <person name="Jogler C."/>
        </authorList>
    </citation>
    <scope>NUCLEOTIDE SEQUENCE [LARGE SCALE GENOMIC DNA]</scope>
    <source>
        <strain evidence="1 2">K23_9</strain>
    </source>
</reference>
<organism evidence="1 2">
    <name type="scientific">Stieleria marina</name>
    <dbReference type="NCBI Taxonomy" id="1930275"/>
    <lineage>
        <taxon>Bacteria</taxon>
        <taxon>Pseudomonadati</taxon>
        <taxon>Planctomycetota</taxon>
        <taxon>Planctomycetia</taxon>
        <taxon>Pirellulales</taxon>
        <taxon>Pirellulaceae</taxon>
        <taxon>Stieleria</taxon>
    </lineage>
</organism>
<evidence type="ECO:0000313" key="2">
    <source>
        <dbReference type="Proteomes" id="UP000319817"/>
    </source>
</evidence>
<name>A0A517NRQ4_9BACT</name>
<dbReference type="EMBL" id="CP036526">
    <property type="protein sequence ID" value="QDT09801.1"/>
    <property type="molecule type" value="Genomic_DNA"/>
</dbReference>
<proteinExistence type="predicted"/>
<evidence type="ECO:0000313" key="1">
    <source>
        <dbReference type="EMBL" id="QDT09801.1"/>
    </source>
</evidence>